<keyword evidence="3" id="KW-0206">Cytoskeleton</keyword>
<dbReference type="PANTHER" id="PTHR22146:SF8">
    <property type="entry name" value="PROTEIN FAM166B"/>
    <property type="match status" value="1"/>
</dbReference>
<evidence type="ECO:0000256" key="1">
    <source>
        <dbReference type="ARBA" id="ARBA00004430"/>
    </source>
</evidence>
<evidence type="ECO:0000256" key="5">
    <source>
        <dbReference type="ARBA" id="ARBA00035661"/>
    </source>
</evidence>
<dbReference type="InterPro" id="IPR018902">
    <property type="entry name" value="CMI2A-C-like_dom"/>
</dbReference>
<dbReference type="PANTHER" id="PTHR22146">
    <property type="entry name" value="CAT EYE SYNDROME CRITICAL REGION PROTEIN 6"/>
    <property type="match status" value="1"/>
</dbReference>
<dbReference type="RefSeq" id="XP_022247026.1">
    <property type="nucleotide sequence ID" value="XM_022391318.1"/>
</dbReference>
<accession>A0ABM1STS0</accession>
<gene>
    <name evidence="9" type="primary">LOC106463743</name>
</gene>
<feature type="domain" description="Ciliary microtubule inner protein 2A-C-like" evidence="7">
    <location>
        <begin position="158"/>
        <end position="185"/>
    </location>
</feature>
<evidence type="ECO:0000256" key="6">
    <source>
        <dbReference type="SAM" id="MobiDB-lite"/>
    </source>
</evidence>
<evidence type="ECO:0000256" key="3">
    <source>
        <dbReference type="ARBA" id="ARBA00023212"/>
    </source>
</evidence>
<proteinExistence type="inferred from homology"/>
<dbReference type="Proteomes" id="UP000694941">
    <property type="component" value="Unplaced"/>
</dbReference>
<dbReference type="Pfam" id="PF10629">
    <property type="entry name" value="CMI2B-like"/>
    <property type="match status" value="2"/>
</dbReference>
<evidence type="ECO:0000256" key="2">
    <source>
        <dbReference type="ARBA" id="ARBA00022490"/>
    </source>
</evidence>
<evidence type="ECO:0000259" key="7">
    <source>
        <dbReference type="Pfam" id="PF10629"/>
    </source>
</evidence>
<sequence length="195" mass="22490">MLLSEEKQRIEYMGYCPREKFHVGATYGQTTHELLRHVNEERKRRQQSDPNRSISKEVLPKERPSEIISKRKVVDSDLKFTSSMVPGYTGYTGYVPGERFSFGMSYPLSTKVALQNFNREEQLKVLIAQQEIGTTQINQRRVISLLPDHNSFPLPRERIPRYTGHVPGLKFTFGETYGTSTKKKLGFSNSQDIKT</sequence>
<organism evidence="8 9">
    <name type="scientific">Limulus polyphemus</name>
    <name type="common">Atlantic horseshoe crab</name>
    <dbReference type="NCBI Taxonomy" id="6850"/>
    <lineage>
        <taxon>Eukaryota</taxon>
        <taxon>Metazoa</taxon>
        <taxon>Ecdysozoa</taxon>
        <taxon>Arthropoda</taxon>
        <taxon>Chelicerata</taxon>
        <taxon>Merostomata</taxon>
        <taxon>Xiphosura</taxon>
        <taxon>Limulidae</taxon>
        <taxon>Limulus</taxon>
    </lineage>
</organism>
<comment type="subcellular location">
    <subcellularLocation>
        <location evidence="1">Cytoplasm</location>
        <location evidence="1">Cytoskeleton</location>
        <location evidence="1">Cilium axoneme</location>
    </subcellularLocation>
</comment>
<protein>
    <submittedName>
        <fullName evidence="9">Protein FAM166B-like</fullName>
    </submittedName>
</protein>
<feature type="domain" description="Ciliary microtubule inner protein 2A-C-like" evidence="7">
    <location>
        <begin position="12"/>
        <end position="43"/>
    </location>
</feature>
<keyword evidence="2" id="KW-0963">Cytoplasm</keyword>
<feature type="region of interest" description="Disordered" evidence="6">
    <location>
        <begin position="41"/>
        <end position="61"/>
    </location>
</feature>
<evidence type="ECO:0000256" key="4">
    <source>
        <dbReference type="ARBA" id="ARBA00023273"/>
    </source>
</evidence>
<reference evidence="9" key="1">
    <citation type="submission" date="2025-08" db="UniProtKB">
        <authorList>
            <consortium name="RefSeq"/>
        </authorList>
    </citation>
    <scope>IDENTIFICATION</scope>
    <source>
        <tissue evidence="9">Muscle</tissue>
    </source>
</reference>
<name>A0ABM1STS0_LIMPO</name>
<keyword evidence="4" id="KW-0966">Cell projection</keyword>
<comment type="similarity">
    <text evidence="5">Belongs to the CIMIP2 family.</text>
</comment>
<dbReference type="GeneID" id="106463743"/>
<evidence type="ECO:0000313" key="9">
    <source>
        <dbReference type="RefSeq" id="XP_022247026.1"/>
    </source>
</evidence>
<keyword evidence="8" id="KW-1185">Reference proteome</keyword>
<evidence type="ECO:0000313" key="8">
    <source>
        <dbReference type="Proteomes" id="UP000694941"/>
    </source>
</evidence>